<protein>
    <submittedName>
        <fullName evidence="7">4126_t:CDS:1</fullName>
    </submittedName>
</protein>
<feature type="compositionally biased region" description="Polar residues" evidence="5">
    <location>
        <begin position="177"/>
        <end position="193"/>
    </location>
</feature>
<feature type="region of interest" description="Disordered" evidence="5">
    <location>
        <begin position="170"/>
        <end position="193"/>
    </location>
</feature>
<evidence type="ECO:0000259" key="6">
    <source>
        <dbReference type="PROSITE" id="PS50089"/>
    </source>
</evidence>
<gene>
    <name evidence="7" type="ORF">AGERDE_LOCUS2934</name>
</gene>
<keyword evidence="2 4" id="KW-0863">Zinc-finger</keyword>
<dbReference type="CDD" id="cd16448">
    <property type="entry name" value="RING-H2"/>
    <property type="match status" value="1"/>
</dbReference>
<dbReference type="OrthoDB" id="2424169at2759"/>
<dbReference type="EMBL" id="CAJVPL010000261">
    <property type="protein sequence ID" value="CAG8475015.1"/>
    <property type="molecule type" value="Genomic_DNA"/>
</dbReference>
<dbReference type="Proteomes" id="UP000789831">
    <property type="component" value="Unassembled WGS sequence"/>
</dbReference>
<keyword evidence="8" id="KW-1185">Reference proteome</keyword>
<evidence type="ECO:0000313" key="8">
    <source>
        <dbReference type="Proteomes" id="UP000789831"/>
    </source>
</evidence>
<proteinExistence type="predicted"/>
<accession>A0A9N8Z5V4</accession>
<dbReference type="AlphaFoldDB" id="A0A9N8Z5V4"/>
<name>A0A9N8Z5V4_9GLOM</name>
<dbReference type="Gene3D" id="3.30.40.10">
    <property type="entry name" value="Zinc/RING finger domain, C3HC4 (zinc finger)"/>
    <property type="match status" value="1"/>
</dbReference>
<evidence type="ECO:0000256" key="5">
    <source>
        <dbReference type="SAM" id="MobiDB-lite"/>
    </source>
</evidence>
<dbReference type="InterPro" id="IPR001841">
    <property type="entry name" value="Znf_RING"/>
</dbReference>
<dbReference type="SUPFAM" id="SSF57850">
    <property type="entry name" value="RING/U-box"/>
    <property type="match status" value="1"/>
</dbReference>
<feature type="domain" description="RING-type" evidence="6">
    <location>
        <begin position="32"/>
        <end position="80"/>
    </location>
</feature>
<evidence type="ECO:0000256" key="4">
    <source>
        <dbReference type="PROSITE-ProRule" id="PRU00175"/>
    </source>
</evidence>
<organism evidence="7 8">
    <name type="scientific">Ambispora gerdemannii</name>
    <dbReference type="NCBI Taxonomy" id="144530"/>
    <lineage>
        <taxon>Eukaryota</taxon>
        <taxon>Fungi</taxon>
        <taxon>Fungi incertae sedis</taxon>
        <taxon>Mucoromycota</taxon>
        <taxon>Glomeromycotina</taxon>
        <taxon>Glomeromycetes</taxon>
        <taxon>Archaeosporales</taxon>
        <taxon>Ambisporaceae</taxon>
        <taxon>Ambispora</taxon>
    </lineage>
</organism>
<evidence type="ECO:0000256" key="1">
    <source>
        <dbReference type="ARBA" id="ARBA00022723"/>
    </source>
</evidence>
<comment type="caution">
    <text evidence="7">The sequence shown here is derived from an EMBL/GenBank/DDBJ whole genome shotgun (WGS) entry which is preliminary data.</text>
</comment>
<keyword evidence="3" id="KW-0862">Zinc</keyword>
<evidence type="ECO:0000256" key="3">
    <source>
        <dbReference type="ARBA" id="ARBA00022833"/>
    </source>
</evidence>
<dbReference type="GO" id="GO:0008270">
    <property type="term" value="F:zinc ion binding"/>
    <property type="evidence" value="ECO:0007669"/>
    <property type="project" value="UniProtKB-KW"/>
</dbReference>
<evidence type="ECO:0000256" key="2">
    <source>
        <dbReference type="ARBA" id="ARBA00022771"/>
    </source>
</evidence>
<keyword evidence="1" id="KW-0479">Metal-binding</keyword>
<reference evidence="7" key="1">
    <citation type="submission" date="2021-06" db="EMBL/GenBank/DDBJ databases">
        <authorList>
            <person name="Kallberg Y."/>
            <person name="Tangrot J."/>
            <person name="Rosling A."/>
        </authorList>
    </citation>
    <scope>NUCLEOTIDE SEQUENCE</scope>
    <source>
        <strain evidence="7">MT106</strain>
    </source>
</reference>
<dbReference type="PROSITE" id="PS50089">
    <property type="entry name" value="ZF_RING_2"/>
    <property type="match status" value="1"/>
</dbReference>
<sequence>MDRTDIVALAKNILRMTSTLATHISIPDVNPCSLCGKEIYSLASNPLYKEFTLASCGHIFHQKCLERYLMNGEAICPNKKCNKPQASKEKKQSFNQKAVQISHNKDNIQANASNFEQLREGGPVDSGDQTQVDEGADVILMNELGILGGEEQSSSKTTDQASSFIETAKETADLTRSVENTSSASNNPEILNENSSTTEALTLQDIPMDDVVNKNTPQIQCPICEKCFEEIYRFPERCPTCTSADDMETDDLEIPGPSDSQKNVLERLPKKDNPKRTAQALVNNEVRKQLPDTVSDDALRKKKERALKIFGLFNEIGEDKIQRIKFFTVSAISKLGQDEIDKILIRFASVGR</sequence>
<dbReference type="Pfam" id="PF00097">
    <property type="entry name" value="zf-C3HC4"/>
    <property type="match status" value="1"/>
</dbReference>
<evidence type="ECO:0000313" key="7">
    <source>
        <dbReference type="EMBL" id="CAG8475015.1"/>
    </source>
</evidence>
<dbReference type="InterPro" id="IPR018957">
    <property type="entry name" value="Znf_C3HC4_RING-type"/>
</dbReference>
<dbReference type="InterPro" id="IPR013083">
    <property type="entry name" value="Znf_RING/FYVE/PHD"/>
</dbReference>